<accession>A0A6A6GP11</accession>
<dbReference type="EMBL" id="ML992501">
    <property type="protein sequence ID" value="KAF2227485.1"/>
    <property type="molecule type" value="Genomic_DNA"/>
</dbReference>
<dbReference type="Proteomes" id="UP000799538">
    <property type="component" value="Unassembled WGS sequence"/>
</dbReference>
<feature type="region of interest" description="Disordered" evidence="1">
    <location>
        <begin position="1"/>
        <end position="88"/>
    </location>
</feature>
<feature type="compositionally biased region" description="Polar residues" evidence="1">
    <location>
        <begin position="24"/>
        <end position="38"/>
    </location>
</feature>
<evidence type="ECO:0000256" key="1">
    <source>
        <dbReference type="SAM" id="MobiDB-lite"/>
    </source>
</evidence>
<feature type="compositionally biased region" description="Polar residues" evidence="1">
    <location>
        <begin position="116"/>
        <end position="126"/>
    </location>
</feature>
<gene>
    <name evidence="2" type="ORF">BDZ85DRAFT_246038</name>
</gene>
<keyword evidence="3" id="KW-1185">Reference proteome</keyword>
<dbReference type="OrthoDB" id="3930120at2759"/>
<evidence type="ECO:0000313" key="2">
    <source>
        <dbReference type="EMBL" id="KAF2227485.1"/>
    </source>
</evidence>
<organism evidence="2 3">
    <name type="scientific">Elsinoe ampelina</name>
    <dbReference type="NCBI Taxonomy" id="302913"/>
    <lineage>
        <taxon>Eukaryota</taxon>
        <taxon>Fungi</taxon>
        <taxon>Dikarya</taxon>
        <taxon>Ascomycota</taxon>
        <taxon>Pezizomycotina</taxon>
        <taxon>Dothideomycetes</taxon>
        <taxon>Dothideomycetidae</taxon>
        <taxon>Myriangiales</taxon>
        <taxon>Elsinoaceae</taxon>
        <taxon>Elsinoe</taxon>
    </lineage>
</organism>
<dbReference type="AlphaFoldDB" id="A0A6A6GP11"/>
<name>A0A6A6GP11_9PEZI</name>
<feature type="region of interest" description="Disordered" evidence="1">
    <location>
        <begin position="222"/>
        <end position="241"/>
    </location>
</feature>
<sequence>MGCGMSSPAPSQGVRHPARPPPSQTRSNQTTSQLSSFNKDYGSPQLQPAHRQLKSETNAVGIPDFDDTFDRDSGYSSPVSTTTGAKTLTKRFHKPASSIDANIPDFSNRPFGHSATAWSATGTGPQPQALHRSPSKVNAAARMRSIDIMDTSKKAPAPVSPPKSLPEPSEPKGPAAFQRRMDKRNEWTQRGAVREGESDDGRSGYSDAVGRATCWSSRKVPMVSQNITRASGIDQDKNEYR</sequence>
<evidence type="ECO:0000313" key="3">
    <source>
        <dbReference type="Proteomes" id="UP000799538"/>
    </source>
</evidence>
<feature type="compositionally biased region" description="Basic and acidic residues" evidence="1">
    <location>
        <begin position="179"/>
        <end position="202"/>
    </location>
</feature>
<feature type="compositionally biased region" description="Polar residues" evidence="1">
    <location>
        <begin position="74"/>
        <end position="86"/>
    </location>
</feature>
<reference evidence="3" key="1">
    <citation type="journal article" date="2020" name="Stud. Mycol.">
        <title>101 Dothideomycetes genomes: A test case for predicting lifestyles and emergence of pathogens.</title>
        <authorList>
            <person name="Haridas S."/>
            <person name="Albert R."/>
            <person name="Binder M."/>
            <person name="Bloem J."/>
            <person name="LaButti K."/>
            <person name="Salamov A."/>
            <person name="Andreopoulos B."/>
            <person name="Baker S."/>
            <person name="Barry K."/>
            <person name="Bills G."/>
            <person name="Bluhm B."/>
            <person name="Cannon C."/>
            <person name="Castanera R."/>
            <person name="Culley D."/>
            <person name="Daum C."/>
            <person name="Ezra D."/>
            <person name="Gonzalez J."/>
            <person name="Henrissat B."/>
            <person name="Kuo A."/>
            <person name="Liang C."/>
            <person name="Lipzen A."/>
            <person name="Lutzoni F."/>
            <person name="Magnuson J."/>
            <person name="Mondo S."/>
            <person name="Nolan M."/>
            <person name="Ohm R."/>
            <person name="Pangilinan J."/>
            <person name="Park H.-J."/>
            <person name="Ramirez L."/>
            <person name="Alfaro M."/>
            <person name="Sun H."/>
            <person name="Tritt A."/>
            <person name="Yoshinaga Y."/>
            <person name="Zwiers L.-H."/>
            <person name="Turgeon B."/>
            <person name="Goodwin S."/>
            <person name="Spatafora J."/>
            <person name="Crous P."/>
            <person name="Grigoriev I."/>
        </authorList>
    </citation>
    <scope>NUCLEOTIDE SEQUENCE [LARGE SCALE GENOMIC DNA]</scope>
    <source>
        <strain evidence="3">CECT 20119</strain>
    </source>
</reference>
<feature type="region of interest" description="Disordered" evidence="1">
    <location>
        <begin position="114"/>
        <end position="208"/>
    </location>
</feature>
<protein>
    <submittedName>
        <fullName evidence="2">Uncharacterized protein</fullName>
    </submittedName>
</protein>
<proteinExistence type="predicted"/>
<feature type="compositionally biased region" description="Basic and acidic residues" evidence="1">
    <location>
        <begin position="144"/>
        <end position="153"/>
    </location>
</feature>